<protein>
    <submittedName>
        <fullName evidence="1">Uncharacterized protein</fullName>
    </submittedName>
</protein>
<evidence type="ECO:0000313" key="2">
    <source>
        <dbReference type="Proteomes" id="UP000287651"/>
    </source>
</evidence>
<dbReference type="AlphaFoldDB" id="A0A426YFV2"/>
<proteinExistence type="predicted"/>
<accession>A0A426YFV2</accession>
<reference evidence="1 2" key="1">
    <citation type="journal article" date="2014" name="Agronomy (Basel)">
        <title>A Draft Genome Sequence for Ensete ventricosum, the Drought-Tolerant Tree Against Hunger.</title>
        <authorList>
            <person name="Harrison J."/>
            <person name="Moore K.A."/>
            <person name="Paszkiewicz K."/>
            <person name="Jones T."/>
            <person name="Grant M."/>
            <person name="Ambacheew D."/>
            <person name="Muzemil S."/>
            <person name="Studholme D.J."/>
        </authorList>
    </citation>
    <scope>NUCLEOTIDE SEQUENCE [LARGE SCALE GENOMIC DNA]</scope>
</reference>
<name>A0A426YFV2_ENSVE</name>
<organism evidence="1 2">
    <name type="scientific">Ensete ventricosum</name>
    <name type="common">Abyssinian banana</name>
    <name type="synonym">Musa ensete</name>
    <dbReference type="NCBI Taxonomy" id="4639"/>
    <lineage>
        <taxon>Eukaryota</taxon>
        <taxon>Viridiplantae</taxon>
        <taxon>Streptophyta</taxon>
        <taxon>Embryophyta</taxon>
        <taxon>Tracheophyta</taxon>
        <taxon>Spermatophyta</taxon>
        <taxon>Magnoliopsida</taxon>
        <taxon>Liliopsida</taxon>
        <taxon>Zingiberales</taxon>
        <taxon>Musaceae</taxon>
        <taxon>Ensete</taxon>
    </lineage>
</organism>
<dbReference type="EMBL" id="AMZH03012670">
    <property type="protein sequence ID" value="RRT50615.1"/>
    <property type="molecule type" value="Genomic_DNA"/>
</dbReference>
<comment type="caution">
    <text evidence="1">The sequence shown here is derived from an EMBL/GenBank/DDBJ whole genome shotgun (WGS) entry which is preliminary data.</text>
</comment>
<gene>
    <name evidence="1" type="ORF">B296_00024074</name>
</gene>
<dbReference type="Proteomes" id="UP000287651">
    <property type="component" value="Unassembled WGS sequence"/>
</dbReference>
<sequence length="145" mass="15998">MLKHRCHAYREASIDASALLPFSPKESREEYYEGPKIWVPPYASAHVVVLPFFIPPRTSLVWQPSRSTPPAPLVLPLLSIIIFQSHPSLATPTTLDPPLQPTHAAFLFNAHSSVHSREGIAELAIPTGTGDIVVVYLRENSLITV</sequence>
<evidence type="ECO:0000313" key="1">
    <source>
        <dbReference type="EMBL" id="RRT50615.1"/>
    </source>
</evidence>